<name>A0A060DNX6_9PROT</name>
<sequence length="94" mass="9982">MIWTETSGGLFPSEIARTGAWTLILWRSWRGCGWFVSAPGHRVVDGIESTRDAACAAAAAAVLARAADGDLSAHERAALTIISQRGQSLARCAR</sequence>
<reference evidence="1 2" key="1">
    <citation type="journal article" date="2014" name="Genome Announc.">
        <title>Complete Genome Sequence of the Model Rhizosphere Strain Azospirillum brasilense Az39, Successfully Applied in Agriculture.</title>
        <authorList>
            <person name="Rivera D."/>
            <person name="Revale S."/>
            <person name="Molina R."/>
            <person name="Gualpa J."/>
            <person name="Puente M."/>
            <person name="Maroniche G."/>
            <person name="Paris G."/>
            <person name="Baker D."/>
            <person name="Clavijo B."/>
            <person name="McLay K."/>
            <person name="Spaepen S."/>
            <person name="Perticari A."/>
            <person name="Vazquez M."/>
            <person name="Wisniewski-Dye F."/>
            <person name="Watkins C."/>
            <person name="Martinez-Abarca F."/>
            <person name="Vanderleyden J."/>
            <person name="Cassan F."/>
        </authorList>
    </citation>
    <scope>NUCLEOTIDE SEQUENCE [LARGE SCALE GENOMIC DNA]</scope>
    <source>
        <strain evidence="1 2">Az39</strain>
    </source>
</reference>
<proteinExistence type="predicted"/>
<dbReference type="EMBL" id="CP007793">
    <property type="protein sequence ID" value="AIB12604.1"/>
    <property type="molecule type" value="Genomic_DNA"/>
</dbReference>
<evidence type="ECO:0000313" key="1">
    <source>
        <dbReference type="EMBL" id="AIB12604.1"/>
    </source>
</evidence>
<protein>
    <submittedName>
        <fullName evidence="1">Uncharacterized protein</fullName>
    </submittedName>
</protein>
<dbReference type="AlphaFoldDB" id="A0A060DNX6"/>
<evidence type="ECO:0000313" key="2">
    <source>
        <dbReference type="Proteomes" id="UP000027186"/>
    </source>
</evidence>
<gene>
    <name evidence="1" type="ORF">ABAZ39_11485</name>
</gene>
<dbReference type="Proteomes" id="UP000027186">
    <property type="component" value="Chromosome"/>
</dbReference>
<organism evidence="1 2">
    <name type="scientific">Azospirillum argentinense</name>
    <dbReference type="NCBI Taxonomy" id="2970906"/>
    <lineage>
        <taxon>Bacteria</taxon>
        <taxon>Pseudomonadati</taxon>
        <taxon>Pseudomonadota</taxon>
        <taxon>Alphaproteobacteria</taxon>
        <taxon>Rhodospirillales</taxon>
        <taxon>Azospirillaceae</taxon>
        <taxon>Azospirillum</taxon>
    </lineage>
</organism>
<accession>A0A060DNX6</accession>
<dbReference type="KEGG" id="abq:ABAZ39_11485"/>